<accession>A0AA39UD46</accession>
<dbReference type="EMBL" id="JAFEKC020000004">
    <property type="protein sequence ID" value="KAK0515141.1"/>
    <property type="molecule type" value="Genomic_DNA"/>
</dbReference>
<comment type="caution">
    <text evidence="14">The sequence shown here is derived from an EMBL/GenBank/DDBJ whole genome shotgun (WGS) entry which is preliminary data.</text>
</comment>
<dbReference type="FunFam" id="2.40.50.140:FF:000117">
    <property type="entry name" value="Replication protein A subunit"/>
    <property type="match status" value="1"/>
</dbReference>
<evidence type="ECO:0000259" key="12">
    <source>
        <dbReference type="Pfam" id="PF08646"/>
    </source>
</evidence>
<comment type="subunit">
    <text evidence="9">Component of the heterotrimeric canonical replication protein A complex (RPA).</text>
</comment>
<feature type="region of interest" description="Disordered" evidence="10">
    <location>
        <begin position="122"/>
        <end position="164"/>
    </location>
</feature>
<evidence type="ECO:0000259" key="13">
    <source>
        <dbReference type="Pfam" id="PF16900"/>
    </source>
</evidence>
<evidence type="ECO:0000256" key="6">
    <source>
        <dbReference type="ARBA" id="ARBA00022833"/>
    </source>
</evidence>
<gene>
    <name evidence="14" type="ORF">JMJ35_002520</name>
</gene>
<dbReference type="Pfam" id="PF04057">
    <property type="entry name" value="Rep-A_N"/>
    <property type="match status" value="1"/>
</dbReference>
<dbReference type="Gene3D" id="2.40.50.140">
    <property type="entry name" value="Nucleic acid-binding proteins"/>
    <property type="match status" value="4"/>
</dbReference>
<evidence type="ECO:0000256" key="10">
    <source>
        <dbReference type="SAM" id="MobiDB-lite"/>
    </source>
</evidence>
<dbReference type="FunFam" id="2.40.50.140:FF:000041">
    <property type="entry name" value="Replication protein A subunit"/>
    <property type="match status" value="1"/>
</dbReference>
<dbReference type="FunFam" id="2.40.50.140:FF:000090">
    <property type="entry name" value="Replication protein A subunit"/>
    <property type="match status" value="1"/>
</dbReference>
<proteinExistence type="inferred from homology"/>
<dbReference type="InterPro" id="IPR004591">
    <property type="entry name" value="Rfa1"/>
</dbReference>
<keyword evidence="3 9" id="KW-0235">DNA replication</keyword>
<comment type="subcellular location">
    <subcellularLocation>
        <location evidence="1 9">Nucleus</location>
    </subcellularLocation>
</comment>
<dbReference type="SUPFAM" id="SSF50249">
    <property type="entry name" value="Nucleic acid-binding proteins"/>
    <property type="match status" value="4"/>
</dbReference>
<dbReference type="InterPro" id="IPR013955">
    <property type="entry name" value="Rep_factor-A_C"/>
</dbReference>
<comment type="similarity">
    <text evidence="2 9">Belongs to the replication factor A protein 1 family.</text>
</comment>
<keyword evidence="7 9" id="KW-0238">DNA-binding</keyword>
<dbReference type="Proteomes" id="UP001166286">
    <property type="component" value="Unassembled WGS sequence"/>
</dbReference>
<organism evidence="14 15">
    <name type="scientific">Cladonia borealis</name>
    <dbReference type="NCBI Taxonomy" id="184061"/>
    <lineage>
        <taxon>Eukaryota</taxon>
        <taxon>Fungi</taxon>
        <taxon>Dikarya</taxon>
        <taxon>Ascomycota</taxon>
        <taxon>Pezizomycotina</taxon>
        <taxon>Lecanoromycetes</taxon>
        <taxon>OSLEUM clade</taxon>
        <taxon>Lecanoromycetidae</taxon>
        <taxon>Lecanorales</taxon>
        <taxon>Lecanorineae</taxon>
        <taxon>Cladoniaceae</taxon>
        <taxon>Cladonia</taxon>
    </lineage>
</organism>
<evidence type="ECO:0000256" key="2">
    <source>
        <dbReference type="ARBA" id="ARBA00005690"/>
    </source>
</evidence>
<dbReference type="Pfam" id="PF08646">
    <property type="entry name" value="Rep_fac-A_C"/>
    <property type="match status" value="1"/>
</dbReference>
<dbReference type="NCBIfam" id="TIGR00617">
    <property type="entry name" value="rpa1"/>
    <property type="match status" value="1"/>
</dbReference>
<evidence type="ECO:0000256" key="8">
    <source>
        <dbReference type="ARBA" id="ARBA00023242"/>
    </source>
</evidence>
<keyword evidence="6 9" id="KW-0862">Zinc</keyword>
<dbReference type="FunFam" id="2.40.50.140:FF:000064">
    <property type="entry name" value="Replication protein A subunit"/>
    <property type="match status" value="1"/>
</dbReference>
<evidence type="ECO:0000256" key="7">
    <source>
        <dbReference type="ARBA" id="ARBA00023125"/>
    </source>
</evidence>
<dbReference type="CDD" id="cd04477">
    <property type="entry name" value="RPA1N"/>
    <property type="match status" value="1"/>
</dbReference>
<sequence length="608" mass="67543">MAANAASHISQGSLAAIFSSDEPNKAVSQPVLQCVQVKPLAGSQGGPERFRVVLSDINNFVQSMLATQLNHVVHEGKLRKGCFVRLKSYQANQVKGKRIIIVLDLDVIEELGECEKIGEPKGLEIKAEEDEKPQSTTINTGGFYGNKPAQQQNQQQSLPSRTNASSSAAHANIYPIEALSPYAHKWTIKARCTHKSDIKTWHNKNGEGKLFSVNLLDESGEIRATGFTDQVDTLYDLFHEGGVYYISSPCRVNMAKKQFSNLSNDYELTFERDTVVEKAEEQDGVPQVRFNFTSIADLQTVEKDTTIDVIGILNDVGETSQIVSKTTSKPYDKRELTLVDNTGFSVRLTIWGNTATTFDAMQDSVVAFKGVKVSDFGGRSLSLLSSGSMTIDPDIDEAHKLKGWYDAQGKNDKFQSYAQMDGSMGAAGGRSDPTKSIMQVKEENLGMSENVDYFSMKATIIFVRQENVSYPACLSEGCNKKVVEVDPGQWRCEKCDKTHPKPQYRYIMSINVSDHTGQLWLSCFDDVGRLVMGMTADQLNELKENDDKAAGDAFQEANCKTFVFKCRAKMDTFQDQQRVRYQVSGAIPLNYSSECTKLTQLIKEYSMV</sequence>
<name>A0AA39UD46_9LECA</name>
<keyword evidence="15" id="KW-1185">Reference proteome</keyword>
<feature type="domain" description="Replication factor-A protein 1 N-terminal" evidence="11">
    <location>
        <begin position="9"/>
        <end position="109"/>
    </location>
</feature>
<evidence type="ECO:0000256" key="4">
    <source>
        <dbReference type="ARBA" id="ARBA00022723"/>
    </source>
</evidence>
<dbReference type="GO" id="GO:0005662">
    <property type="term" value="C:DNA replication factor A complex"/>
    <property type="evidence" value="ECO:0007669"/>
    <property type="project" value="UniProtKB-ARBA"/>
</dbReference>
<dbReference type="InterPro" id="IPR047192">
    <property type="entry name" value="Euk_RPA1_DBD_C"/>
</dbReference>
<dbReference type="GO" id="GO:0007004">
    <property type="term" value="P:telomere maintenance via telomerase"/>
    <property type="evidence" value="ECO:0007669"/>
    <property type="project" value="UniProtKB-ARBA"/>
</dbReference>
<dbReference type="AlphaFoldDB" id="A0AA39UD46"/>
<comment type="function">
    <text evidence="9">As part of the replication protein A (RPA/RP-A), a single-stranded DNA-binding heterotrimeric complex, may play an essential role in DNA replication, recombination and repair. Binds and stabilizes single-stranded DNA intermediates, preventing complementary DNA reannealing and recruiting different proteins involved in DNA metabolism.</text>
</comment>
<evidence type="ECO:0000259" key="11">
    <source>
        <dbReference type="Pfam" id="PF04057"/>
    </source>
</evidence>
<keyword evidence="4 9" id="KW-0479">Metal-binding</keyword>
<evidence type="ECO:0000256" key="1">
    <source>
        <dbReference type="ARBA" id="ARBA00004123"/>
    </source>
</evidence>
<dbReference type="CDD" id="cd04476">
    <property type="entry name" value="RPA1_DBD_C"/>
    <property type="match status" value="1"/>
</dbReference>
<dbReference type="CDD" id="cd04475">
    <property type="entry name" value="RPA1_DBD_B"/>
    <property type="match status" value="1"/>
</dbReference>
<keyword evidence="5 9" id="KW-0863">Zinc-finger</keyword>
<evidence type="ECO:0000256" key="3">
    <source>
        <dbReference type="ARBA" id="ARBA00022705"/>
    </source>
</evidence>
<dbReference type="PANTHER" id="PTHR47165:SF4">
    <property type="entry name" value="OS03G0429900 PROTEIN"/>
    <property type="match status" value="1"/>
</dbReference>
<dbReference type="InterPro" id="IPR012340">
    <property type="entry name" value="NA-bd_OB-fold"/>
</dbReference>
<dbReference type="InterPro" id="IPR031657">
    <property type="entry name" value="REPA_OB_2"/>
</dbReference>
<evidence type="ECO:0000256" key="9">
    <source>
        <dbReference type="RuleBase" id="RU364130"/>
    </source>
</evidence>
<evidence type="ECO:0000256" key="5">
    <source>
        <dbReference type="ARBA" id="ARBA00022771"/>
    </source>
</evidence>
<dbReference type="InterPro" id="IPR007199">
    <property type="entry name" value="Rep_factor-A_N"/>
</dbReference>
<dbReference type="GO" id="GO:0000781">
    <property type="term" value="C:chromosome, telomeric region"/>
    <property type="evidence" value="ECO:0007669"/>
    <property type="project" value="UniProtKB-ARBA"/>
</dbReference>
<feature type="domain" description="Replication factor A C-terminal" evidence="12">
    <location>
        <begin position="453"/>
        <end position="598"/>
    </location>
</feature>
<dbReference type="GO" id="GO:0006260">
    <property type="term" value="P:DNA replication"/>
    <property type="evidence" value="ECO:0007669"/>
    <property type="project" value="UniProtKB-KW"/>
</dbReference>
<evidence type="ECO:0000313" key="15">
    <source>
        <dbReference type="Proteomes" id="UP001166286"/>
    </source>
</evidence>
<feature type="domain" description="Replication protein A OB" evidence="13">
    <location>
        <begin position="295"/>
        <end position="392"/>
    </location>
</feature>
<dbReference type="CDD" id="cd04474">
    <property type="entry name" value="RPA1_DBD_A"/>
    <property type="match status" value="1"/>
</dbReference>
<dbReference type="GO" id="GO:0008270">
    <property type="term" value="F:zinc ion binding"/>
    <property type="evidence" value="ECO:0007669"/>
    <property type="project" value="UniProtKB-KW"/>
</dbReference>
<keyword evidence="8 9" id="KW-0539">Nucleus</keyword>
<evidence type="ECO:0000313" key="14">
    <source>
        <dbReference type="EMBL" id="KAK0515141.1"/>
    </source>
</evidence>
<dbReference type="GO" id="GO:0006281">
    <property type="term" value="P:DNA repair"/>
    <property type="evidence" value="ECO:0007669"/>
    <property type="project" value="InterPro"/>
</dbReference>
<dbReference type="GO" id="GO:0003697">
    <property type="term" value="F:single-stranded DNA binding"/>
    <property type="evidence" value="ECO:0007669"/>
    <property type="project" value="UniProtKB-ARBA"/>
</dbReference>
<protein>
    <recommendedName>
        <fullName evidence="9">Replication protein A subunit</fullName>
    </recommendedName>
</protein>
<dbReference type="Pfam" id="PF16900">
    <property type="entry name" value="REPA_OB_2"/>
    <property type="match status" value="1"/>
</dbReference>
<dbReference type="GO" id="GO:0006310">
    <property type="term" value="P:DNA recombination"/>
    <property type="evidence" value="ECO:0007669"/>
    <property type="project" value="InterPro"/>
</dbReference>
<reference evidence="14" key="1">
    <citation type="submission" date="2023-03" db="EMBL/GenBank/DDBJ databases">
        <title>Complete genome of Cladonia borealis.</title>
        <authorList>
            <person name="Park H."/>
        </authorList>
    </citation>
    <scope>NUCLEOTIDE SEQUENCE</scope>
    <source>
        <strain evidence="14">ANT050790</strain>
    </source>
</reference>
<dbReference type="PANTHER" id="PTHR47165">
    <property type="entry name" value="OS03G0429900 PROTEIN"/>
    <property type="match status" value="1"/>
</dbReference>